<keyword evidence="3 11" id="KW-0004">4Fe-4S</keyword>
<dbReference type="Proteomes" id="UP000424462">
    <property type="component" value="Chromosome"/>
</dbReference>
<evidence type="ECO:0000256" key="12">
    <source>
        <dbReference type="SAM" id="MobiDB-lite"/>
    </source>
</evidence>
<dbReference type="GO" id="GO:0003677">
    <property type="term" value="F:DNA binding"/>
    <property type="evidence" value="ECO:0007669"/>
    <property type="project" value="UniProtKB-UniRule"/>
</dbReference>
<accession>A0A6B8W6H7</accession>
<feature type="binding site" evidence="11">
    <location>
        <position position="40"/>
    </location>
    <ligand>
        <name>[4Fe-4S] cluster</name>
        <dbReference type="ChEBI" id="CHEBI:49883"/>
    </ligand>
</feature>
<comment type="PTM">
    <text evidence="11">The Fe-S cluster can be nitrosylated by nitric oxide (NO).</text>
</comment>
<evidence type="ECO:0000256" key="9">
    <source>
        <dbReference type="ARBA" id="ARBA00023157"/>
    </source>
</evidence>
<comment type="similarity">
    <text evidence="2 11">Belongs to the WhiB family.</text>
</comment>
<dbReference type="PANTHER" id="PTHR38839:SF7">
    <property type="entry name" value="TRANSCRIPTIONAL REGULATOR WHIB4"/>
    <property type="match status" value="1"/>
</dbReference>
<name>A0A6B8W6H7_9CORY</name>
<evidence type="ECO:0000313" key="14">
    <source>
        <dbReference type="EMBL" id="QGU06915.1"/>
    </source>
</evidence>
<keyword evidence="5 11" id="KW-0408">Iron</keyword>
<dbReference type="InterPro" id="IPR034768">
    <property type="entry name" value="4FE4S_WBL"/>
</dbReference>
<keyword evidence="7 11" id="KW-0805">Transcription regulation</keyword>
<evidence type="ECO:0000256" key="8">
    <source>
        <dbReference type="ARBA" id="ARBA00023125"/>
    </source>
</evidence>
<evidence type="ECO:0000313" key="15">
    <source>
        <dbReference type="Proteomes" id="UP000424462"/>
    </source>
</evidence>
<dbReference type="HAMAP" id="MF_01479">
    <property type="entry name" value="WhiB"/>
    <property type="match status" value="1"/>
</dbReference>
<evidence type="ECO:0000259" key="13">
    <source>
        <dbReference type="PROSITE" id="PS51674"/>
    </source>
</evidence>
<keyword evidence="8 11" id="KW-0238">DNA-binding</keyword>
<dbReference type="GO" id="GO:0035731">
    <property type="term" value="F:dinitrosyl-iron complex binding"/>
    <property type="evidence" value="ECO:0007669"/>
    <property type="project" value="UniProtKB-UniRule"/>
</dbReference>
<dbReference type="InterPro" id="IPR003482">
    <property type="entry name" value="Whib"/>
</dbReference>
<evidence type="ECO:0000256" key="4">
    <source>
        <dbReference type="ARBA" id="ARBA00022723"/>
    </source>
</evidence>
<dbReference type="GO" id="GO:0051539">
    <property type="term" value="F:4 iron, 4 sulfur cluster binding"/>
    <property type="evidence" value="ECO:0007669"/>
    <property type="project" value="UniProtKB-UniRule"/>
</dbReference>
<gene>
    <name evidence="14" type="primary">whiB4</name>
    <name evidence="11" type="synonym">whiB</name>
    <name evidence="14" type="ORF">COCCU_04845</name>
</gene>
<dbReference type="PROSITE" id="PS51674">
    <property type="entry name" value="4FE4S_WBL"/>
    <property type="match status" value="1"/>
</dbReference>
<evidence type="ECO:0000256" key="2">
    <source>
        <dbReference type="ARBA" id="ARBA00006597"/>
    </source>
</evidence>
<keyword evidence="11" id="KW-0963">Cytoplasm</keyword>
<dbReference type="PANTHER" id="PTHR38839">
    <property type="entry name" value="TRANSCRIPTIONAL REGULATOR WHID-RELATED"/>
    <property type="match status" value="1"/>
</dbReference>
<keyword evidence="9 11" id="KW-1015">Disulfide bond</keyword>
<dbReference type="GO" id="GO:0046872">
    <property type="term" value="F:metal ion binding"/>
    <property type="evidence" value="ECO:0007669"/>
    <property type="project" value="UniProtKB-KW"/>
</dbReference>
<comment type="subcellular location">
    <subcellularLocation>
        <location evidence="1 11">Cytoplasm</location>
    </subcellularLocation>
</comment>
<keyword evidence="6 11" id="KW-0411">Iron-sulfur</keyword>
<feature type="binding site" evidence="11">
    <location>
        <position position="65"/>
    </location>
    <ligand>
        <name>[4Fe-4S] cluster</name>
        <dbReference type="ChEBI" id="CHEBI:49883"/>
    </ligand>
</feature>
<comment type="function">
    <text evidence="11">Acts as a transcriptional regulator. Probably redox-responsive. The apo- but not holo-form probably binds DNA.</text>
</comment>
<dbReference type="GO" id="GO:0045454">
    <property type="term" value="P:cell redox homeostasis"/>
    <property type="evidence" value="ECO:0007669"/>
    <property type="project" value="TreeGrafter"/>
</dbReference>
<feature type="binding site" evidence="11">
    <location>
        <position position="71"/>
    </location>
    <ligand>
        <name>[4Fe-4S] cluster</name>
        <dbReference type="ChEBI" id="CHEBI:49883"/>
    </ligand>
</feature>
<dbReference type="GO" id="GO:0047134">
    <property type="term" value="F:protein-disulfide reductase [NAD(P)H] activity"/>
    <property type="evidence" value="ECO:0007669"/>
    <property type="project" value="TreeGrafter"/>
</dbReference>
<proteinExistence type="inferred from homology"/>
<comment type="PTM">
    <text evidence="11">Upon Fe-S cluster removal intramolecular disulfide bonds are formed.</text>
</comment>
<feature type="region of interest" description="Disordered" evidence="12">
    <location>
        <begin position="1"/>
        <end position="33"/>
    </location>
</feature>
<evidence type="ECO:0000256" key="1">
    <source>
        <dbReference type="ARBA" id="ARBA00004496"/>
    </source>
</evidence>
<dbReference type="AlphaFoldDB" id="A0A6B8W6H7"/>
<dbReference type="RefSeq" id="WP_156230476.1">
    <property type="nucleotide sequence ID" value="NZ_CP046455.1"/>
</dbReference>
<reference evidence="14 15" key="1">
    <citation type="submission" date="2019-11" db="EMBL/GenBank/DDBJ databases">
        <title>Complete genome sequence of Corynebacterium kalinowskii 1959, a novel Corynebacterium species isolated from soil of a small paddock in Vilsendorf, Germany.</title>
        <authorList>
            <person name="Schaffert L."/>
            <person name="Ruwe M."/>
            <person name="Milse J."/>
            <person name="Hanuschka K."/>
            <person name="Ortseifen V."/>
            <person name="Droste J."/>
            <person name="Brandt D."/>
            <person name="Schlueter L."/>
            <person name="Kutter Y."/>
            <person name="Vinke S."/>
            <person name="Viehoefer P."/>
            <person name="Jacob L."/>
            <person name="Luebke N.-C."/>
            <person name="Schulte-Berndt E."/>
            <person name="Hain C."/>
            <person name="Linder M."/>
            <person name="Schmidt P."/>
            <person name="Wollenschlaeger L."/>
            <person name="Luttermann T."/>
            <person name="Thieme E."/>
            <person name="Hassa J."/>
            <person name="Haak M."/>
            <person name="Wittchen M."/>
            <person name="Mentz A."/>
            <person name="Persicke M."/>
            <person name="Busche T."/>
            <person name="Ruckert C."/>
        </authorList>
    </citation>
    <scope>NUCLEOTIDE SEQUENCE [LARGE SCALE GENOMIC DNA]</scope>
    <source>
        <strain evidence="14 15">2039</strain>
    </source>
</reference>
<sequence length="119" mass="13350">MSTSLYLDPQRAAPVWQEPARTGGPEGSPESEEWIAQARCRQNDPDALFVQGAEQRRAATLCQPCPVRTQCLVTSLDNREEFGVWGGLTERQRRALLRKNPHIDDWADYLATGGKLIDI</sequence>
<dbReference type="Pfam" id="PF02467">
    <property type="entry name" value="Whib"/>
    <property type="match status" value="1"/>
</dbReference>
<feature type="binding site" evidence="11">
    <location>
        <position position="62"/>
    </location>
    <ligand>
        <name>[4Fe-4S] cluster</name>
        <dbReference type="ChEBI" id="CHEBI:49883"/>
    </ligand>
</feature>
<dbReference type="GO" id="GO:0005737">
    <property type="term" value="C:cytoplasm"/>
    <property type="evidence" value="ECO:0007669"/>
    <property type="project" value="UniProtKB-SubCell"/>
</dbReference>
<evidence type="ECO:0000256" key="11">
    <source>
        <dbReference type="HAMAP-Rule" id="MF_01479"/>
    </source>
</evidence>
<protein>
    <recommendedName>
        <fullName evidence="11">Transcriptional regulator WhiB</fullName>
    </recommendedName>
</protein>
<dbReference type="EMBL" id="CP046455">
    <property type="protein sequence ID" value="QGU06915.1"/>
    <property type="molecule type" value="Genomic_DNA"/>
</dbReference>
<dbReference type="KEGG" id="cok:COCCU_04845"/>
<evidence type="ECO:0000256" key="3">
    <source>
        <dbReference type="ARBA" id="ARBA00022485"/>
    </source>
</evidence>
<evidence type="ECO:0000256" key="7">
    <source>
        <dbReference type="ARBA" id="ARBA00023015"/>
    </source>
</evidence>
<keyword evidence="4 11" id="KW-0479">Metal-binding</keyword>
<evidence type="ECO:0000256" key="10">
    <source>
        <dbReference type="ARBA" id="ARBA00023163"/>
    </source>
</evidence>
<organism evidence="14 15">
    <name type="scientific">Corynebacterium occultum</name>
    <dbReference type="NCBI Taxonomy" id="2675219"/>
    <lineage>
        <taxon>Bacteria</taxon>
        <taxon>Bacillati</taxon>
        <taxon>Actinomycetota</taxon>
        <taxon>Actinomycetes</taxon>
        <taxon>Mycobacteriales</taxon>
        <taxon>Corynebacteriaceae</taxon>
        <taxon>Corynebacterium</taxon>
    </lineage>
</organism>
<evidence type="ECO:0000256" key="5">
    <source>
        <dbReference type="ARBA" id="ARBA00023004"/>
    </source>
</evidence>
<dbReference type="GO" id="GO:0045892">
    <property type="term" value="P:negative regulation of DNA-templated transcription"/>
    <property type="evidence" value="ECO:0007669"/>
    <property type="project" value="TreeGrafter"/>
</dbReference>
<feature type="domain" description="4Fe-4S Wbl-type" evidence="13">
    <location>
        <begin position="39"/>
        <end position="95"/>
    </location>
</feature>
<keyword evidence="15" id="KW-1185">Reference proteome</keyword>
<keyword evidence="10 11" id="KW-0804">Transcription</keyword>
<comment type="cofactor">
    <cofactor evidence="11">
        <name>[4Fe-4S] cluster</name>
        <dbReference type="ChEBI" id="CHEBI:49883"/>
    </cofactor>
    <text evidence="11">Binds 1 [4Fe-4S] cluster per subunit. Following nitrosylation of the [4Fe-4S] cluster binds 1 [4Fe-8(NO)] cluster per subunit.</text>
</comment>
<evidence type="ECO:0000256" key="6">
    <source>
        <dbReference type="ARBA" id="ARBA00023014"/>
    </source>
</evidence>